<dbReference type="Gramene" id="ONIVA04G20590.6">
    <property type="protein sequence ID" value="ONIVA04G20590.6"/>
    <property type="gene ID" value="ONIVA04G20590"/>
</dbReference>
<dbReference type="AlphaFoldDB" id="A0A0E0H4J3"/>
<sequence>MVMVTRTPLPRPSLHDVLINRSHLHFFLPAFSLISSQLDESNPFFNNRAAPRSRDDAAAAVLARRDHQPRTRAGLPAAASLRGRKPKPFLGFQSERARARIPSRPVY</sequence>
<organism evidence="2">
    <name type="scientific">Oryza nivara</name>
    <name type="common">Indian wild rice</name>
    <name type="synonym">Oryza sativa f. spontanea</name>
    <dbReference type="NCBI Taxonomy" id="4536"/>
    <lineage>
        <taxon>Eukaryota</taxon>
        <taxon>Viridiplantae</taxon>
        <taxon>Streptophyta</taxon>
        <taxon>Embryophyta</taxon>
        <taxon>Tracheophyta</taxon>
        <taxon>Spermatophyta</taxon>
        <taxon>Magnoliopsida</taxon>
        <taxon>Liliopsida</taxon>
        <taxon>Poales</taxon>
        <taxon>Poaceae</taxon>
        <taxon>BOP clade</taxon>
        <taxon>Oryzoideae</taxon>
        <taxon>Oryzeae</taxon>
        <taxon>Oryzinae</taxon>
        <taxon>Oryza</taxon>
    </lineage>
</organism>
<dbReference type="EnsemblPlants" id="ONIVA04G20590.6">
    <property type="protein sequence ID" value="ONIVA04G20590.6"/>
    <property type="gene ID" value="ONIVA04G20590"/>
</dbReference>
<reference evidence="2" key="1">
    <citation type="submission" date="2015-04" db="UniProtKB">
        <authorList>
            <consortium name="EnsemblPlants"/>
        </authorList>
    </citation>
    <scope>IDENTIFICATION</scope>
    <source>
        <strain evidence="2">SL10</strain>
    </source>
</reference>
<reference evidence="2" key="2">
    <citation type="submission" date="2018-04" db="EMBL/GenBank/DDBJ databases">
        <title>OnivRS2 (Oryza nivara Reference Sequence Version 2).</title>
        <authorList>
            <person name="Zhang J."/>
            <person name="Kudrna D."/>
            <person name="Lee S."/>
            <person name="Talag J."/>
            <person name="Rajasekar S."/>
            <person name="Welchert J."/>
            <person name="Hsing Y.-I."/>
            <person name="Wing R.A."/>
        </authorList>
    </citation>
    <scope>NUCLEOTIDE SEQUENCE [LARGE SCALE GENOMIC DNA]</scope>
    <source>
        <strain evidence="2">SL10</strain>
    </source>
</reference>
<evidence type="ECO:0000313" key="2">
    <source>
        <dbReference type="EnsemblPlants" id="ONIVA04G20590.6"/>
    </source>
</evidence>
<evidence type="ECO:0000313" key="3">
    <source>
        <dbReference type="Proteomes" id="UP000006591"/>
    </source>
</evidence>
<proteinExistence type="predicted"/>
<feature type="region of interest" description="Disordered" evidence="1">
    <location>
        <begin position="63"/>
        <end position="107"/>
    </location>
</feature>
<dbReference type="HOGENOM" id="CLU_2214209_0_0_1"/>
<dbReference type="Proteomes" id="UP000006591">
    <property type="component" value="Chromosome 4"/>
</dbReference>
<protein>
    <submittedName>
        <fullName evidence="2">Uncharacterized protein</fullName>
    </submittedName>
</protein>
<name>A0A0E0H4J3_ORYNI</name>
<evidence type="ECO:0000256" key="1">
    <source>
        <dbReference type="SAM" id="MobiDB-lite"/>
    </source>
</evidence>
<accession>A0A0E0H4J3</accession>
<keyword evidence="3" id="KW-1185">Reference proteome</keyword>